<proteinExistence type="predicted"/>
<accession>A0AAU8N160</accession>
<name>A0AAU8N160_9GAMM</name>
<gene>
    <name evidence="1" type="ORF">ABU614_10735</name>
</gene>
<protein>
    <submittedName>
        <fullName evidence="1">Uncharacterized protein</fullName>
    </submittedName>
</protein>
<organism evidence="1">
    <name type="scientific">Lysobacter firmicutimachus</name>
    <dbReference type="NCBI Taxonomy" id="1792846"/>
    <lineage>
        <taxon>Bacteria</taxon>
        <taxon>Pseudomonadati</taxon>
        <taxon>Pseudomonadota</taxon>
        <taxon>Gammaproteobacteria</taxon>
        <taxon>Lysobacterales</taxon>
        <taxon>Lysobacteraceae</taxon>
        <taxon>Lysobacter</taxon>
    </lineage>
</organism>
<dbReference type="RefSeq" id="WP_363800567.1">
    <property type="nucleotide sequence ID" value="NZ_CP159925.1"/>
</dbReference>
<sequence length="100" mass="11025">MGRIEFEGWGVELDDIDLLNRSPETSRLGLVFEQFPGVVCAAANGNVSAYYVILMEVRRRLLSGAFNVKVQLSNGEQKIIMLGNTFATEDGDDLTDLICP</sequence>
<dbReference type="EMBL" id="CP159925">
    <property type="protein sequence ID" value="XCO77227.1"/>
    <property type="molecule type" value="Genomic_DNA"/>
</dbReference>
<reference evidence="1" key="1">
    <citation type="submission" date="2024-06" db="EMBL/GenBank/DDBJ databases">
        <authorList>
            <person name="Li S."/>
        </authorList>
    </citation>
    <scope>NUCLEOTIDE SEQUENCE</scope>
    <source>
        <strain evidence="1">SR10</strain>
    </source>
</reference>
<evidence type="ECO:0000313" key="1">
    <source>
        <dbReference type="EMBL" id="XCO77227.1"/>
    </source>
</evidence>
<dbReference type="AlphaFoldDB" id="A0AAU8N160"/>